<dbReference type="RefSeq" id="WP_307485376.1">
    <property type="nucleotide sequence ID" value="NZ_JAUSUF010000004.1"/>
</dbReference>
<feature type="transmembrane region" description="Helical" evidence="1">
    <location>
        <begin position="60"/>
        <end position="85"/>
    </location>
</feature>
<dbReference type="PANTHER" id="PTHR37305">
    <property type="entry name" value="INTEGRAL MEMBRANE PROTEIN-RELATED"/>
    <property type="match status" value="1"/>
</dbReference>
<protein>
    <submittedName>
        <fullName evidence="2">ABC-type transport system involved in multi-copper enzyme maturation permease subunit</fullName>
    </submittedName>
</protein>
<evidence type="ECO:0000313" key="3">
    <source>
        <dbReference type="Proteomes" id="UP001228504"/>
    </source>
</evidence>
<keyword evidence="1" id="KW-0472">Membrane</keyword>
<evidence type="ECO:0000313" key="2">
    <source>
        <dbReference type="EMBL" id="MDQ0149654.1"/>
    </source>
</evidence>
<evidence type="ECO:0000256" key="1">
    <source>
        <dbReference type="SAM" id="Phobius"/>
    </source>
</evidence>
<dbReference type="PANTHER" id="PTHR37305:SF1">
    <property type="entry name" value="MEMBRANE PROTEIN"/>
    <property type="match status" value="1"/>
</dbReference>
<keyword evidence="3" id="KW-1185">Reference proteome</keyword>
<feature type="transmembrane region" description="Helical" evidence="1">
    <location>
        <begin position="20"/>
        <end position="37"/>
    </location>
</feature>
<dbReference type="Proteomes" id="UP001228504">
    <property type="component" value="Unassembled WGS sequence"/>
</dbReference>
<keyword evidence="1" id="KW-0812">Transmembrane</keyword>
<feature type="transmembrane region" description="Helical" evidence="1">
    <location>
        <begin position="180"/>
        <end position="200"/>
    </location>
</feature>
<feature type="transmembrane region" description="Helical" evidence="1">
    <location>
        <begin position="158"/>
        <end position="175"/>
    </location>
</feature>
<proteinExistence type="predicted"/>
<accession>A0ABT9UTQ2</accession>
<feature type="transmembrane region" description="Helical" evidence="1">
    <location>
        <begin position="113"/>
        <end position="138"/>
    </location>
</feature>
<sequence>MKNLIKMDFFITKKNKATWIIPTFVIIMSIISLYISFKSNESSTMKSIMTQVNFNRNNPTFIQCCTDLLTGNFLTLFILIFVTLVQGQEYSSGYIKNIYGLVKEKYKLLIPKYIIILGFVILLIITTVVSVIIGRLFFLDYNKLGDFQLYFKFMLTQLFLNFVFGVGVLCTTVIFKKVNIALSIGIVYLMFFSDMLYSFINNLFKTYKFKIDNYMLLGNITNLRIDSSNNEYLRSIIVGSVFLCIFILIASIVISKKDLKIE</sequence>
<reference evidence="2 3" key="1">
    <citation type="submission" date="2023-07" db="EMBL/GenBank/DDBJ databases">
        <title>Genomic Encyclopedia of Type Strains, Phase IV (KMG-IV): sequencing the most valuable type-strain genomes for metagenomic binning, comparative biology and taxonomic classification.</title>
        <authorList>
            <person name="Goeker M."/>
        </authorList>
    </citation>
    <scope>NUCLEOTIDE SEQUENCE [LARGE SCALE GENOMIC DNA]</scope>
    <source>
        <strain evidence="2 3">DSM 20694</strain>
    </source>
</reference>
<keyword evidence="1" id="KW-1133">Transmembrane helix</keyword>
<gene>
    <name evidence="2" type="ORF">J2S18_001585</name>
</gene>
<organism evidence="2 3">
    <name type="scientific">Eubacterium multiforme</name>
    <dbReference type="NCBI Taxonomy" id="83339"/>
    <lineage>
        <taxon>Bacteria</taxon>
        <taxon>Bacillati</taxon>
        <taxon>Bacillota</taxon>
        <taxon>Clostridia</taxon>
        <taxon>Eubacteriales</taxon>
        <taxon>Eubacteriaceae</taxon>
        <taxon>Eubacterium</taxon>
    </lineage>
</organism>
<feature type="transmembrane region" description="Helical" evidence="1">
    <location>
        <begin position="232"/>
        <end position="254"/>
    </location>
</feature>
<name>A0ABT9UTQ2_9FIRM</name>
<comment type="caution">
    <text evidence="2">The sequence shown here is derived from an EMBL/GenBank/DDBJ whole genome shotgun (WGS) entry which is preliminary data.</text>
</comment>
<dbReference type="EMBL" id="JAUSUF010000004">
    <property type="protein sequence ID" value="MDQ0149654.1"/>
    <property type="molecule type" value="Genomic_DNA"/>
</dbReference>